<dbReference type="SMART" id="SM00220">
    <property type="entry name" value="S_TKc"/>
    <property type="match status" value="1"/>
</dbReference>
<dbReference type="GO" id="GO:0004672">
    <property type="term" value="F:protein kinase activity"/>
    <property type="evidence" value="ECO:0007669"/>
    <property type="project" value="InterPro"/>
</dbReference>
<feature type="compositionally biased region" description="Polar residues" evidence="1">
    <location>
        <begin position="100"/>
        <end position="110"/>
    </location>
</feature>
<feature type="compositionally biased region" description="Basic and acidic residues" evidence="1">
    <location>
        <begin position="46"/>
        <end position="55"/>
    </location>
</feature>
<organism evidence="4">
    <name type="scientific">Dissoconium aciculare CBS 342.82</name>
    <dbReference type="NCBI Taxonomy" id="1314786"/>
    <lineage>
        <taxon>Eukaryota</taxon>
        <taxon>Fungi</taxon>
        <taxon>Dikarya</taxon>
        <taxon>Ascomycota</taxon>
        <taxon>Pezizomycotina</taxon>
        <taxon>Dothideomycetes</taxon>
        <taxon>Dothideomycetidae</taxon>
        <taxon>Mycosphaerellales</taxon>
        <taxon>Dissoconiaceae</taxon>
        <taxon>Dissoconium</taxon>
    </lineage>
</organism>
<dbReference type="InterPro" id="IPR052751">
    <property type="entry name" value="Plant_MAPKKK"/>
</dbReference>
<dbReference type="Gene3D" id="1.10.510.10">
    <property type="entry name" value="Transferase(Phosphotransferase) domain 1"/>
    <property type="match status" value="1"/>
</dbReference>
<dbReference type="OrthoDB" id="1668230at2759"/>
<dbReference type="InterPro" id="IPR011009">
    <property type="entry name" value="Kinase-like_dom_sf"/>
</dbReference>
<reference evidence="4" key="1">
    <citation type="submission" date="2020-01" db="EMBL/GenBank/DDBJ databases">
        <authorList>
            <consortium name="DOE Joint Genome Institute"/>
            <person name="Haridas S."/>
            <person name="Albert R."/>
            <person name="Binder M."/>
            <person name="Bloem J."/>
            <person name="Labutti K."/>
            <person name="Salamov A."/>
            <person name="Andreopoulos B."/>
            <person name="Baker S.E."/>
            <person name="Barry K."/>
            <person name="Bills G."/>
            <person name="Bluhm B.H."/>
            <person name="Cannon C."/>
            <person name="Castanera R."/>
            <person name="Culley D.E."/>
            <person name="Daum C."/>
            <person name="Ezra D."/>
            <person name="Gonzalez J.B."/>
            <person name="Henrissat B."/>
            <person name="Kuo A."/>
            <person name="Liang C."/>
            <person name="Lipzen A."/>
            <person name="Lutzoni F."/>
            <person name="Magnuson J."/>
            <person name="Mondo S."/>
            <person name="Nolan M."/>
            <person name="Ohm R."/>
            <person name="Pangilinan J."/>
            <person name="Park H.-J."/>
            <person name="Ramirez L."/>
            <person name="Alfaro M."/>
            <person name="Sun H."/>
            <person name="Tritt A."/>
            <person name="Yoshinaga Y."/>
            <person name="Zwiers L.-H."/>
            <person name="Turgeon B.G."/>
            <person name="Goodwin S.B."/>
            <person name="Spatafora J.W."/>
            <person name="Crous P.W."/>
            <person name="Grigoriev I.V."/>
        </authorList>
    </citation>
    <scope>NUCLEOTIDE SEQUENCE</scope>
    <source>
        <strain evidence="4">CBS 342.82</strain>
    </source>
</reference>
<dbReference type="PROSITE" id="PS00108">
    <property type="entry name" value="PROTEIN_KINASE_ST"/>
    <property type="match status" value="1"/>
</dbReference>
<dbReference type="GO" id="GO:0007165">
    <property type="term" value="P:signal transduction"/>
    <property type="evidence" value="ECO:0007669"/>
    <property type="project" value="TreeGrafter"/>
</dbReference>
<dbReference type="GO" id="GO:0005524">
    <property type="term" value="F:ATP binding"/>
    <property type="evidence" value="ECO:0007669"/>
    <property type="project" value="InterPro"/>
</dbReference>
<dbReference type="PANTHER" id="PTHR48011">
    <property type="entry name" value="CCR4-NOT TRANSCRIPTIONAL COMPLEX SUBUNIT CAF120-RELATED"/>
    <property type="match status" value="1"/>
</dbReference>
<dbReference type="AlphaFoldDB" id="A0A6J3MBE2"/>
<proteinExistence type="predicted"/>
<name>A0A6J3MBE2_9PEZI</name>
<dbReference type="Pfam" id="PF00069">
    <property type="entry name" value="Pkinase"/>
    <property type="match status" value="1"/>
</dbReference>
<keyword evidence="3" id="KW-1185">Reference proteome</keyword>
<reference evidence="4" key="2">
    <citation type="submission" date="2020-04" db="EMBL/GenBank/DDBJ databases">
        <authorList>
            <consortium name="NCBI Genome Project"/>
        </authorList>
    </citation>
    <scope>NUCLEOTIDE SEQUENCE</scope>
    <source>
        <strain evidence="4">CBS 342.82</strain>
    </source>
</reference>
<feature type="compositionally biased region" description="Polar residues" evidence="1">
    <location>
        <begin position="59"/>
        <end position="74"/>
    </location>
</feature>
<feature type="domain" description="Protein kinase" evidence="2">
    <location>
        <begin position="145"/>
        <end position="447"/>
    </location>
</feature>
<dbReference type="PANTHER" id="PTHR48011:SF4">
    <property type="entry name" value="MITOGEN-ACTIVATED PROTEIN KINASE KINASE KINASE 19"/>
    <property type="match status" value="1"/>
</dbReference>
<dbReference type="PROSITE" id="PS50011">
    <property type="entry name" value="PROTEIN_KINASE_DOM"/>
    <property type="match status" value="1"/>
</dbReference>
<evidence type="ECO:0000256" key="1">
    <source>
        <dbReference type="SAM" id="MobiDB-lite"/>
    </source>
</evidence>
<evidence type="ECO:0000313" key="3">
    <source>
        <dbReference type="Proteomes" id="UP000504637"/>
    </source>
</evidence>
<evidence type="ECO:0000313" key="4">
    <source>
        <dbReference type="RefSeq" id="XP_033462366.1"/>
    </source>
</evidence>
<dbReference type="SUPFAM" id="SSF56112">
    <property type="entry name" value="Protein kinase-like (PK-like)"/>
    <property type="match status" value="1"/>
</dbReference>
<dbReference type="GeneID" id="54360756"/>
<dbReference type="InterPro" id="IPR008271">
    <property type="entry name" value="Ser/Thr_kinase_AS"/>
</dbReference>
<gene>
    <name evidence="4" type="ORF">K489DRAFT_368505</name>
</gene>
<dbReference type="RefSeq" id="XP_033462366.1">
    <property type="nucleotide sequence ID" value="XM_033602956.1"/>
</dbReference>
<feature type="region of interest" description="Disordered" evidence="1">
    <location>
        <begin position="1"/>
        <end position="130"/>
    </location>
</feature>
<dbReference type="InterPro" id="IPR000719">
    <property type="entry name" value="Prot_kinase_dom"/>
</dbReference>
<accession>A0A6J3MBE2</accession>
<evidence type="ECO:0000259" key="2">
    <source>
        <dbReference type="PROSITE" id="PS50011"/>
    </source>
</evidence>
<protein>
    <submittedName>
        <fullName evidence="4">Kinase-like protein</fullName>
    </submittedName>
</protein>
<reference evidence="4" key="3">
    <citation type="submission" date="2025-08" db="UniProtKB">
        <authorList>
            <consortium name="RefSeq"/>
        </authorList>
    </citation>
    <scope>IDENTIFICATION</scope>
    <source>
        <strain evidence="4">CBS 342.82</strain>
    </source>
</reference>
<dbReference type="Proteomes" id="UP000504637">
    <property type="component" value="Unplaced"/>
</dbReference>
<sequence length="454" mass="49913">MASIVWSPGPSTPPRKETNDHRRSGKFRPLPLRVRTYSVAGNSSPGRDDHRDANHPRNKSTSNALDVGQLSPSVNARMVPHPHVNDLDLDSSVDGKNVTLAPSPNFKSANPSPPLTPQSTKSPEPSNDEHADVIHYDFSKIDYELERAKVLGSGLWSTVYLAQPKSSIAIDYDSPPSTPRQTRGPSAPSLFAVKQPSRSDARHVFIQEARVLSRIQTRENASQFVVTFYGMDQRNGNLIFEAVIGGSLENLAARLKQMTEVARHVELIATFPGIAVDLVNGLSFLHAEGVVHADIKSANILLDMYEQFGQTRPVIRARYIDFSAAFMPAYGDSDANAGGTWDFLAPEQLRVTRQDLSTPTPASDVWSLGLTLLAIIVGGSPYEAACNGNVFMLREAIKAGDPLGFARMDPVSRKRLLACQDFVDCCRLALKKDRENRVTAEEWAAWLEAQQLEM</sequence>